<dbReference type="EMBL" id="MT631596">
    <property type="protein sequence ID" value="QNO54875.1"/>
    <property type="molecule type" value="Genomic_DNA"/>
</dbReference>
<dbReference type="InterPro" id="IPR000683">
    <property type="entry name" value="Gfo/Idh/MocA-like_OxRdtase_N"/>
</dbReference>
<dbReference type="Pfam" id="PF22725">
    <property type="entry name" value="GFO_IDH_MocA_C3"/>
    <property type="match status" value="1"/>
</dbReference>
<keyword evidence="3" id="KW-0560">Oxidoreductase</keyword>
<organism evidence="3">
    <name type="scientific">Candidatus Methanophaga sp. ANME-1 ERB7</name>
    <dbReference type="NCBI Taxonomy" id="2759913"/>
    <lineage>
        <taxon>Archaea</taxon>
        <taxon>Methanobacteriati</taxon>
        <taxon>Methanobacteriota</taxon>
        <taxon>Stenosarchaea group</taxon>
        <taxon>Methanomicrobia</taxon>
        <taxon>Candidatus Methanophagales</taxon>
        <taxon>Candidatus Methanophagaceae</taxon>
        <taxon>Candidatus Methanophaga</taxon>
    </lineage>
</organism>
<dbReference type="SUPFAM" id="SSF51735">
    <property type="entry name" value="NAD(P)-binding Rossmann-fold domains"/>
    <property type="match status" value="1"/>
</dbReference>
<proteinExistence type="predicted"/>
<dbReference type="SUPFAM" id="SSF55347">
    <property type="entry name" value="Glyceraldehyde-3-phosphate dehydrogenase-like, C-terminal domain"/>
    <property type="match status" value="1"/>
</dbReference>
<protein>
    <submittedName>
        <fullName evidence="3">UDP-N-acetylglucosamine 3-dehydrogenase</fullName>
        <ecNumber evidence="3">1.1.1.374</ecNumber>
    </submittedName>
</protein>
<reference evidence="3" key="1">
    <citation type="submission" date="2020-06" db="EMBL/GenBank/DDBJ databases">
        <title>Unique genomic features of the anaerobic methanotrophic archaea.</title>
        <authorList>
            <person name="Chadwick G.L."/>
            <person name="Skennerton C.T."/>
            <person name="Laso-Perez R."/>
            <person name="Leu A.O."/>
            <person name="Speth D.R."/>
            <person name="Yu H."/>
            <person name="Morgan-Lang C."/>
            <person name="Hatzenpichler R."/>
            <person name="Goudeau D."/>
            <person name="Malmstrom R."/>
            <person name="Brazelton W.J."/>
            <person name="Woyke T."/>
            <person name="Hallam S.J."/>
            <person name="Tyson G.W."/>
            <person name="Wegener G."/>
            <person name="Boetius A."/>
            <person name="Orphan V."/>
        </authorList>
    </citation>
    <scope>NUCLEOTIDE SEQUENCE</scope>
</reference>
<dbReference type="EC" id="1.1.1.374" evidence="3"/>
<accession>A0A7G9Z3P1</accession>
<dbReference type="InterPro" id="IPR036291">
    <property type="entry name" value="NAD(P)-bd_dom_sf"/>
</dbReference>
<evidence type="ECO:0000259" key="2">
    <source>
        <dbReference type="Pfam" id="PF22725"/>
    </source>
</evidence>
<gene>
    <name evidence="3" type="ORF">GHJHFCIO_00025</name>
</gene>
<sequence length="307" mass="35550">MNIGVIGLGYWGNKVLREYIDLVEEGKIDGVGICDVRERVLKKFDDDAAITKTDKDYKEFLKDDDIDAVHICTNNATHYEVAKEALQNGKHVILEKPMTIEAHKAYELVEISANNGLILQVGHIYRFANVIRKAKELMEDEYFGKIYYLTLKWATLMEPIQSVDIIWDLLPHPLDMIHFITGKWPSGWQVMARAYRREKPNEMTFINLDYGDFIANIELSWVTPERKRLLAIVGSDRSAEIECVEQKMQIFERDEKKFDVEIEANNTIREEALNFIGSIKDRKMPFNSHIVGAKNVDVIEKIMESMF</sequence>
<dbReference type="GO" id="GO:0016491">
    <property type="term" value="F:oxidoreductase activity"/>
    <property type="evidence" value="ECO:0007669"/>
    <property type="project" value="UniProtKB-KW"/>
</dbReference>
<dbReference type="Gene3D" id="3.40.50.720">
    <property type="entry name" value="NAD(P)-binding Rossmann-like Domain"/>
    <property type="match status" value="1"/>
</dbReference>
<feature type="domain" description="Gfo/Idh/MocA-like oxidoreductase N-terminal" evidence="1">
    <location>
        <begin position="1"/>
        <end position="123"/>
    </location>
</feature>
<name>A0A7G9Z3P1_9EURY</name>
<dbReference type="Gene3D" id="3.30.360.10">
    <property type="entry name" value="Dihydrodipicolinate Reductase, domain 2"/>
    <property type="match status" value="1"/>
</dbReference>
<feature type="domain" description="GFO/IDH/MocA-like oxidoreductase" evidence="2">
    <location>
        <begin position="131"/>
        <end position="239"/>
    </location>
</feature>
<dbReference type="Pfam" id="PF01408">
    <property type="entry name" value="GFO_IDH_MocA"/>
    <property type="match status" value="1"/>
</dbReference>
<evidence type="ECO:0000259" key="1">
    <source>
        <dbReference type="Pfam" id="PF01408"/>
    </source>
</evidence>
<dbReference type="PANTHER" id="PTHR43377">
    <property type="entry name" value="BILIVERDIN REDUCTASE A"/>
    <property type="match status" value="1"/>
</dbReference>
<dbReference type="GO" id="GO:0000166">
    <property type="term" value="F:nucleotide binding"/>
    <property type="evidence" value="ECO:0007669"/>
    <property type="project" value="InterPro"/>
</dbReference>
<dbReference type="InterPro" id="IPR051450">
    <property type="entry name" value="Gfo/Idh/MocA_Oxidoreductases"/>
</dbReference>
<evidence type="ECO:0000313" key="3">
    <source>
        <dbReference type="EMBL" id="QNO54875.1"/>
    </source>
</evidence>
<dbReference type="PANTHER" id="PTHR43377:SF6">
    <property type="entry name" value="GFO_IDH_MOCA-LIKE OXIDOREDUCTASE N-TERMINAL DOMAIN-CONTAINING PROTEIN"/>
    <property type="match status" value="1"/>
</dbReference>
<dbReference type="InterPro" id="IPR055170">
    <property type="entry name" value="GFO_IDH_MocA-like_dom"/>
</dbReference>
<dbReference type="AlphaFoldDB" id="A0A7G9Z3P1"/>